<evidence type="ECO:0000256" key="6">
    <source>
        <dbReference type="ARBA" id="ARBA00023014"/>
    </source>
</evidence>
<feature type="region of interest" description="Disordered" evidence="7">
    <location>
        <begin position="319"/>
        <end position="343"/>
    </location>
</feature>
<proteinExistence type="inferred from homology"/>
<evidence type="ECO:0000256" key="1">
    <source>
        <dbReference type="ARBA" id="ARBA00010312"/>
    </source>
</evidence>
<keyword evidence="11" id="KW-1185">Reference proteome</keyword>
<dbReference type="InterPro" id="IPR006656">
    <property type="entry name" value="Mopterin_OxRdtase"/>
</dbReference>
<dbReference type="RefSeq" id="WP_087191270.1">
    <property type="nucleotide sequence ID" value="NZ_DBEYPL010000118.1"/>
</dbReference>
<evidence type="ECO:0000256" key="2">
    <source>
        <dbReference type="ARBA" id="ARBA00022723"/>
    </source>
</evidence>
<keyword evidence="6" id="KW-0411">Iron-sulfur</keyword>
<name>A0A6N8IF62_9ACTN</name>
<dbReference type="SUPFAM" id="SSF50692">
    <property type="entry name" value="ADC-like"/>
    <property type="match status" value="1"/>
</dbReference>
<reference evidence="10 11" key="1">
    <citation type="submission" date="2019-11" db="EMBL/GenBank/DDBJ databases">
        <title>Whole genome shotgun sequencing (WGS) data from Adlercreutzia equolifaciens ResAG-91, Eggerthella lenta MRI-F36, MRI-F37, MRI-F40, ResAG-49, ResAG-88, ResAG-121, ResAG-145, and Gordonibacter sp. ResAG-5, ResAG-26, ResAG-43, ResAG-50, ResAG-59.</title>
        <authorList>
            <person name="Stoll D.A."/>
            <person name="Danylec N."/>
            <person name="Franz C.M.A.P."/>
            <person name="Huch M."/>
        </authorList>
    </citation>
    <scope>NUCLEOTIDE SEQUENCE [LARGE SCALE GENOMIC DNA]</scope>
    <source>
        <strain evidence="10 11">ResAG-59</strain>
    </source>
</reference>
<comment type="similarity">
    <text evidence="1">Belongs to the prokaryotic molybdopterin-containing oxidoreductase family.</text>
</comment>
<dbReference type="Pfam" id="PF00384">
    <property type="entry name" value="Molybdopterin"/>
    <property type="match status" value="1"/>
</dbReference>
<dbReference type="Gene3D" id="3.30.2070.10">
    <property type="entry name" value="Formate dehydrogenase/DMSO reductase"/>
    <property type="match status" value="1"/>
</dbReference>
<dbReference type="GO" id="GO:0051536">
    <property type="term" value="F:iron-sulfur cluster binding"/>
    <property type="evidence" value="ECO:0007669"/>
    <property type="project" value="UniProtKB-KW"/>
</dbReference>
<evidence type="ECO:0000256" key="3">
    <source>
        <dbReference type="ARBA" id="ARBA00022729"/>
    </source>
</evidence>
<dbReference type="Gene3D" id="3.40.228.10">
    <property type="entry name" value="Dimethylsulfoxide Reductase, domain 2"/>
    <property type="match status" value="1"/>
</dbReference>
<feature type="domain" description="Molybdopterin oxidoreductase" evidence="8">
    <location>
        <begin position="107"/>
        <end position="609"/>
    </location>
</feature>
<protein>
    <submittedName>
        <fullName evidence="10">Molybdopterin-dependent oxidoreductase</fullName>
    </submittedName>
</protein>
<dbReference type="Pfam" id="PF01568">
    <property type="entry name" value="Molydop_binding"/>
    <property type="match status" value="1"/>
</dbReference>
<evidence type="ECO:0000259" key="8">
    <source>
        <dbReference type="Pfam" id="PF00384"/>
    </source>
</evidence>
<evidence type="ECO:0000256" key="4">
    <source>
        <dbReference type="ARBA" id="ARBA00023002"/>
    </source>
</evidence>
<dbReference type="SUPFAM" id="SSF53706">
    <property type="entry name" value="Formate dehydrogenase/DMSO reductase, domains 1-3"/>
    <property type="match status" value="1"/>
</dbReference>
<accession>A0A6N8IF62</accession>
<dbReference type="PANTHER" id="PTHR43742:SF6">
    <property type="entry name" value="OXIDOREDUCTASE YYAE-RELATED"/>
    <property type="match status" value="1"/>
</dbReference>
<gene>
    <name evidence="10" type="ORF">GO738_03615</name>
</gene>
<dbReference type="Proteomes" id="UP000468327">
    <property type="component" value="Unassembled WGS sequence"/>
</dbReference>
<dbReference type="Gene3D" id="2.40.40.20">
    <property type="match status" value="1"/>
</dbReference>
<dbReference type="GO" id="GO:0043546">
    <property type="term" value="F:molybdopterin cofactor binding"/>
    <property type="evidence" value="ECO:0007669"/>
    <property type="project" value="InterPro"/>
</dbReference>
<evidence type="ECO:0000256" key="7">
    <source>
        <dbReference type="SAM" id="MobiDB-lite"/>
    </source>
</evidence>
<dbReference type="GO" id="GO:0046872">
    <property type="term" value="F:metal ion binding"/>
    <property type="evidence" value="ECO:0007669"/>
    <property type="project" value="UniProtKB-KW"/>
</dbReference>
<evidence type="ECO:0000256" key="5">
    <source>
        <dbReference type="ARBA" id="ARBA00023004"/>
    </source>
</evidence>
<dbReference type="GO" id="GO:0016491">
    <property type="term" value="F:oxidoreductase activity"/>
    <property type="evidence" value="ECO:0007669"/>
    <property type="project" value="UniProtKB-KW"/>
</dbReference>
<dbReference type="EMBL" id="WPOC01000004">
    <property type="protein sequence ID" value="MVN14447.1"/>
    <property type="molecule type" value="Genomic_DNA"/>
</dbReference>
<evidence type="ECO:0000313" key="10">
    <source>
        <dbReference type="EMBL" id="MVN14447.1"/>
    </source>
</evidence>
<evidence type="ECO:0000313" key="11">
    <source>
        <dbReference type="Proteomes" id="UP000468327"/>
    </source>
</evidence>
<dbReference type="PROSITE" id="PS51318">
    <property type="entry name" value="TAT"/>
    <property type="match status" value="1"/>
</dbReference>
<keyword evidence="5" id="KW-0408">Iron</keyword>
<dbReference type="PANTHER" id="PTHR43742">
    <property type="entry name" value="TRIMETHYLAMINE-N-OXIDE REDUCTASE"/>
    <property type="match status" value="1"/>
</dbReference>
<comment type="caution">
    <text evidence="10">The sequence shown here is derived from an EMBL/GenBank/DDBJ whole genome shotgun (WGS) entry which is preliminary data.</text>
</comment>
<dbReference type="AlphaFoldDB" id="A0A6N8IF62"/>
<dbReference type="InterPro" id="IPR050612">
    <property type="entry name" value="Prok_Mopterin_Oxidored"/>
</dbReference>
<dbReference type="Gene3D" id="3.40.50.12440">
    <property type="match status" value="1"/>
</dbReference>
<dbReference type="InterPro" id="IPR006311">
    <property type="entry name" value="TAT_signal"/>
</dbReference>
<dbReference type="InterPro" id="IPR006657">
    <property type="entry name" value="MoPterin_dinucl-bd_dom"/>
</dbReference>
<keyword evidence="2" id="KW-0479">Metal-binding</keyword>
<sequence length="834" mass="92009">MSGTNDPHVGLTRRTFLKTTAVAAGTTAVTGTVPLAALAAEGAPTGEEGEKLAHTGCMYSSCHQCIGEVVVRDGYAVEQRTWAKNPWAERPCAKGRTWIQRTYGEHRLRYPMRRVEGTPRGGGQWERITWEEAISQIAGQIKKTMAEYGPHSVAGVLAGQGGQGLLHGTQNGNLLTRLFNVMEWTTIIPTPDDAVAFGHQKVWGDYMYHVPQGMPPTATATVANVIWGLNTGVTFPNRVTNLLTGKQKGTKLVVVDPNYTFIASKADMWVRPRPGTDPALMMSLVQVIIEEGLHDSGFLLKNTVAPVLIRQDNGRYLRESDITGAPRPASNDESARGGSWQSDPVTCREPCAGLLEDNEDPCQVWDADANGPVSLYECANPLMSGTFEVNGIACKTAFDMLVERVAPFAPEEATKICEVDPETIREFARLCAKRYVAHDYGYGPQAFCNGAQVGTGLATLMCVTGNVGTKIGDVLWGNINGEFFYPTETSSPKIPLPCFFDTMDTGKWNGQDWPVKVLLLPGSGSSVGGGVDLKRTKSGILDRMDLIVSVDITLNEGPAYSDIVLPAATILEKSDMLLIDGYCVKYQDKSIEPLYECKPDGEFVRLLAEAVGAGAHFKQTDDEFMEMALDTERYHAEGVTLERCKAENLISLKGPYVVPKTYSFRTKTKKAEFYLDYPVCKYDAGYEYDFDEEHLIRYYEPYVASPENPQMKEYPFVLLGHRTYEMYHTQYWDVNWLRETLPEPTVDINPEDAQARGLADGQYVEVFNDQGHAVAKLVYSSGVRPGVLSYAVGWRSADFKAGNWVELLTSKYDPLSQTSSYSDAIADIRAWKEG</sequence>
<feature type="domain" description="Molybdopterin dinucleotide-binding" evidence="9">
    <location>
        <begin position="716"/>
        <end position="822"/>
    </location>
</feature>
<keyword evidence="4" id="KW-0560">Oxidoreductase</keyword>
<dbReference type="Gene3D" id="3.40.50.740">
    <property type="match status" value="1"/>
</dbReference>
<evidence type="ECO:0000259" key="9">
    <source>
        <dbReference type="Pfam" id="PF01568"/>
    </source>
</evidence>
<dbReference type="InterPro" id="IPR009010">
    <property type="entry name" value="Asp_de-COase-like_dom_sf"/>
</dbReference>
<organism evidence="10 11">
    <name type="scientific">Gordonibacter urolithinfaciens</name>
    <dbReference type="NCBI Taxonomy" id="1335613"/>
    <lineage>
        <taxon>Bacteria</taxon>
        <taxon>Bacillati</taxon>
        <taxon>Actinomycetota</taxon>
        <taxon>Coriobacteriia</taxon>
        <taxon>Eggerthellales</taxon>
        <taxon>Eggerthellaceae</taxon>
        <taxon>Gordonibacter</taxon>
    </lineage>
</organism>
<keyword evidence="3" id="KW-0732">Signal</keyword>